<evidence type="ECO:0000256" key="1">
    <source>
        <dbReference type="ARBA" id="ARBA00006500"/>
    </source>
</evidence>
<dbReference type="HOGENOM" id="CLU_045466_2_2_0"/>
<dbReference type="Gene3D" id="3.10.129.10">
    <property type="entry name" value="Hotdog Thioesterase"/>
    <property type="match status" value="1"/>
</dbReference>
<dbReference type="InterPro" id="IPR045023">
    <property type="entry name" value="FATA/B"/>
</dbReference>
<dbReference type="RefSeq" id="WP_013451319.1">
    <property type="nucleotide sequence ID" value="NC_014758.1"/>
</dbReference>
<dbReference type="Pfam" id="PF20791">
    <property type="entry name" value="Acyl-ACP_TE_C"/>
    <property type="match status" value="1"/>
</dbReference>
<proteinExistence type="inferred from homology"/>
<dbReference type="GO" id="GO:0000036">
    <property type="term" value="F:acyl carrier activity"/>
    <property type="evidence" value="ECO:0007669"/>
    <property type="project" value="TreeGrafter"/>
</dbReference>
<organism evidence="10 11">
    <name type="scientific">Calditerrivibrio nitroreducens (strain DSM 19672 / NBRC 101217 / Yu37-1)</name>
    <dbReference type="NCBI Taxonomy" id="768670"/>
    <lineage>
        <taxon>Bacteria</taxon>
        <taxon>Pseudomonadati</taxon>
        <taxon>Deferribacterota</taxon>
        <taxon>Deferribacteres</taxon>
        <taxon>Deferribacterales</taxon>
        <taxon>Calditerrivibrionaceae</taxon>
    </lineage>
</organism>
<dbReference type="OrthoDB" id="9801517at2"/>
<keyword evidence="6" id="KW-0443">Lipid metabolism</keyword>
<dbReference type="eggNOG" id="COG3884">
    <property type="taxonomic scope" value="Bacteria"/>
</dbReference>
<evidence type="ECO:0000256" key="2">
    <source>
        <dbReference type="ARBA" id="ARBA00022516"/>
    </source>
</evidence>
<evidence type="ECO:0000256" key="5">
    <source>
        <dbReference type="ARBA" id="ARBA00022946"/>
    </source>
</evidence>
<dbReference type="InterPro" id="IPR049427">
    <property type="entry name" value="Acyl-ACP_TE_C"/>
</dbReference>
<reference evidence="10 11" key="2">
    <citation type="journal article" date="2011" name="Stand. Genomic Sci.">
        <title>Complete genome sequence of Calditerrivibrio nitroreducens type strain (Yu37-1).</title>
        <authorList>
            <person name="Pitluck S."/>
            <person name="Sikorski J."/>
            <person name="Zeytun A."/>
            <person name="Lapidus A."/>
            <person name="Nolan M."/>
            <person name="Lucas S."/>
            <person name="Hammon N."/>
            <person name="Deshpande S."/>
            <person name="Cheng J.F."/>
            <person name="Tapia R."/>
            <person name="Han C."/>
            <person name="Goodwin L."/>
            <person name="Liolios K."/>
            <person name="Pagani I."/>
            <person name="Ivanova N."/>
            <person name="Mavromatis K."/>
            <person name="Pati A."/>
            <person name="Chen A."/>
            <person name="Palaniappan K."/>
            <person name="Hauser L."/>
            <person name="Chang Y.J."/>
            <person name="Jeffries C.D."/>
            <person name="Detter J.C."/>
            <person name="Brambilla E."/>
            <person name="Djao O.D."/>
            <person name="Rohde M."/>
            <person name="Spring S."/>
            <person name="Goker M."/>
            <person name="Woyke T."/>
            <person name="Bristow J."/>
            <person name="Eisen J.A."/>
            <person name="Markowitz V."/>
            <person name="Hugenholtz P."/>
            <person name="Kyrpides N.C."/>
            <person name="Klenk H.P."/>
            <person name="Land M."/>
        </authorList>
    </citation>
    <scope>NUCLEOTIDE SEQUENCE [LARGE SCALE GENOMIC DNA]</scope>
    <source>
        <strain evidence="11">DSM 19672 / NBRC 101217 / Yu37-1</strain>
    </source>
</reference>
<protein>
    <submittedName>
        <fullName evidence="10">Acyl-ACP thioesterase</fullName>
    </submittedName>
</protein>
<evidence type="ECO:0000259" key="9">
    <source>
        <dbReference type="Pfam" id="PF20791"/>
    </source>
</evidence>
<dbReference type="KEGG" id="cni:Calni_1199"/>
<dbReference type="Proteomes" id="UP000007039">
    <property type="component" value="Chromosome"/>
</dbReference>
<evidence type="ECO:0000256" key="7">
    <source>
        <dbReference type="ARBA" id="ARBA00023160"/>
    </source>
</evidence>
<feature type="domain" description="Acyl-ACP thioesterase-like C-terminal" evidence="9">
    <location>
        <begin position="153"/>
        <end position="221"/>
    </location>
</feature>
<evidence type="ECO:0000259" key="8">
    <source>
        <dbReference type="Pfam" id="PF01643"/>
    </source>
</evidence>
<dbReference type="AlphaFoldDB" id="E4TIX5"/>
<dbReference type="CDD" id="cd00586">
    <property type="entry name" value="4HBT"/>
    <property type="match status" value="1"/>
</dbReference>
<evidence type="ECO:0000313" key="10">
    <source>
        <dbReference type="EMBL" id="ADR19107.1"/>
    </source>
</evidence>
<evidence type="ECO:0000313" key="11">
    <source>
        <dbReference type="Proteomes" id="UP000007039"/>
    </source>
</evidence>
<keyword evidence="2" id="KW-0444">Lipid biosynthesis</keyword>
<dbReference type="GO" id="GO:0016297">
    <property type="term" value="F:fatty acyl-[ACP] hydrolase activity"/>
    <property type="evidence" value="ECO:0007669"/>
    <property type="project" value="InterPro"/>
</dbReference>
<reference key="1">
    <citation type="submission" date="2010-11" db="EMBL/GenBank/DDBJ databases">
        <title>The complete genome of chromosome of Calditerrivibrio nitroreducens DSM 19672.</title>
        <authorList>
            <consortium name="US DOE Joint Genome Institute (JGI-PGF)"/>
            <person name="Lucas S."/>
            <person name="Copeland A."/>
            <person name="Lapidus A."/>
            <person name="Bruce D."/>
            <person name="Goodwin L."/>
            <person name="Pitluck S."/>
            <person name="Kyrpides N."/>
            <person name="Mavromatis K."/>
            <person name="Ivanova N."/>
            <person name="Mikhailova N."/>
            <person name="Zeytun A."/>
            <person name="Brettin T."/>
            <person name="Detter J.C."/>
            <person name="Tapia R."/>
            <person name="Han C."/>
            <person name="Land M."/>
            <person name="Hauser L."/>
            <person name="Markowitz V."/>
            <person name="Cheng J.-F."/>
            <person name="Hugenholtz P."/>
            <person name="Woyke T."/>
            <person name="Wu D."/>
            <person name="Spring S."/>
            <person name="Schroeder M."/>
            <person name="Brambilla E."/>
            <person name="Klenk H.-P."/>
            <person name="Eisen J.A."/>
        </authorList>
    </citation>
    <scope>NUCLEOTIDE SEQUENCE [LARGE SCALE GENOMIC DNA]</scope>
    <source>
        <strain>DSM 19672</strain>
    </source>
</reference>
<feature type="domain" description="Acyl-ACP thioesterase N-terminal hotdog" evidence="8">
    <location>
        <begin position="3"/>
        <end position="128"/>
    </location>
</feature>
<dbReference type="PANTHER" id="PTHR31727">
    <property type="entry name" value="OLEOYL-ACYL CARRIER PROTEIN THIOESTERASE 1, CHLOROPLASTIC"/>
    <property type="match status" value="1"/>
</dbReference>
<sequence>MIYEFKYSVNYRDVDQHRFLRSDSLVSLLQEAAILHSELVGFDADYMFKHNVAWMLNRFALVIHDYPFLRDEITIKTWSRGLKSFKAFRDFEVFNKDKLIANATSYWFFIDTRRKRVTKVPEEVQKMYGYHDISTDISIDDSEPPHLEDFFMDKQQVIRYSDIDSNGHLNNVIYLNMLEDTLKGHGIMKKIKEYYISFKKEITYDLVSINVSIMQADQNRYFFHFNKEEEIYAEGVVNLF</sequence>
<evidence type="ECO:0000256" key="3">
    <source>
        <dbReference type="ARBA" id="ARBA00022801"/>
    </source>
</evidence>
<dbReference type="STRING" id="768670.Calni_1199"/>
<keyword evidence="3" id="KW-0378">Hydrolase</keyword>
<dbReference type="Pfam" id="PF01643">
    <property type="entry name" value="Acyl-ACP_TE"/>
    <property type="match status" value="1"/>
</dbReference>
<dbReference type="InterPro" id="IPR029069">
    <property type="entry name" value="HotDog_dom_sf"/>
</dbReference>
<keyword evidence="11" id="KW-1185">Reference proteome</keyword>
<evidence type="ECO:0000256" key="6">
    <source>
        <dbReference type="ARBA" id="ARBA00023098"/>
    </source>
</evidence>
<accession>E4TIX5</accession>
<dbReference type="SUPFAM" id="SSF54637">
    <property type="entry name" value="Thioesterase/thiol ester dehydrase-isomerase"/>
    <property type="match status" value="2"/>
</dbReference>
<keyword evidence="5" id="KW-0809">Transit peptide</keyword>
<dbReference type="InterPro" id="IPR002864">
    <property type="entry name" value="Acyl-ACP_thioesterase_NHD"/>
</dbReference>
<keyword evidence="7" id="KW-0275">Fatty acid biosynthesis</keyword>
<dbReference type="EMBL" id="CP002347">
    <property type="protein sequence ID" value="ADR19107.1"/>
    <property type="molecule type" value="Genomic_DNA"/>
</dbReference>
<gene>
    <name evidence="10" type="ordered locus">Calni_1199</name>
</gene>
<keyword evidence="4" id="KW-0276">Fatty acid metabolism</keyword>
<comment type="similarity">
    <text evidence="1">Belongs to the acyl-ACP thioesterase family.</text>
</comment>
<evidence type="ECO:0000256" key="4">
    <source>
        <dbReference type="ARBA" id="ARBA00022832"/>
    </source>
</evidence>
<name>E4TIX5_CALNY</name>
<dbReference type="PANTHER" id="PTHR31727:SF6">
    <property type="entry name" value="OLEOYL-ACYL CARRIER PROTEIN THIOESTERASE 1, CHLOROPLASTIC"/>
    <property type="match status" value="1"/>
</dbReference>